<dbReference type="Proteomes" id="UP001597075">
    <property type="component" value="Unassembled WGS sequence"/>
</dbReference>
<gene>
    <name evidence="1" type="ORF">ACFSBJ_00795</name>
</gene>
<accession>A0ABD6CT34</accession>
<reference evidence="1 2" key="1">
    <citation type="journal article" date="2019" name="Int. J. Syst. Evol. Microbiol.">
        <title>The Global Catalogue of Microorganisms (GCM) 10K type strain sequencing project: providing services to taxonomists for standard genome sequencing and annotation.</title>
        <authorList>
            <consortium name="The Broad Institute Genomics Platform"/>
            <consortium name="The Broad Institute Genome Sequencing Center for Infectious Disease"/>
            <person name="Wu L."/>
            <person name="Ma J."/>
        </authorList>
    </citation>
    <scope>NUCLEOTIDE SEQUENCE [LARGE SCALE GENOMIC DNA]</scope>
    <source>
        <strain evidence="1 2">CGMCC 1.10594</strain>
    </source>
</reference>
<dbReference type="AlphaFoldDB" id="A0ABD6CT34"/>
<name>A0ABD6CT34_9EURY</name>
<dbReference type="RefSeq" id="WP_256406412.1">
    <property type="nucleotide sequence ID" value="NZ_CP187151.1"/>
</dbReference>
<organism evidence="1 2">
    <name type="scientific">Haloplanus ruber</name>
    <dbReference type="NCBI Taxonomy" id="869892"/>
    <lineage>
        <taxon>Archaea</taxon>
        <taxon>Methanobacteriati</taxon>
        <taxon>Methanobacteriota</taxon>
        <taxon>Stenosarchaea group</taxon>
        <taxon>Halobacteria</taxon>
        <taxon>Halobacteriales</taxon>
        <taxon>Haloferacaceae</taxon>
        <taxon>Haloplanus</taxon>
    </lineage>
</organism>
<dbReference type="EMBL" id="JBHUDL010000004">
    <property type="protein sequence ID" value="MFD1632287.1"/>
    <property type="molecule type" value="Genomic_DNA"/>
</dbReference>
<sequence>MSRSERLSDAYPPAVCYYCGLPIPRDGREDCPARRDGRCRP</sequence>
<evidence type="ECO:0008006" key="3">
    <source>
        <dbReference type="Google" id="ProtNLM"/>
    </source>
</evidence>
<evidence type="ECO:0000313" key="2">
    <source>
        <dbReference type="Proteomes" id="UP001597075"/>
    </source>
</evidence>
<comment type="caution">
    <text evidence="1">The sequence shown here is derived from an EMBL/GenBank/DDBJ whole genome shotgun (WGS) entry which is preliminary data.</text>
</comment>
<protein>
    <recommendedName>
        <fullName evidence="3">Rubrerythrin-like domain-containing protein</fullName>
    </recommendedName>
</protein>
<keyword evidence="2" id="KW-1185">Reference proteome</keyword>
<proteinExistence type="predicted"/>
<evidence type="ECO:0000313" key="1">
    <source>
        <dbReference type="EMBL" id="MFD1632287.1"/>
    </source>
</evidence>